<keyword evidence="3" id="KW-0106">Calcium</keyword>
<accession>A0A074Z0Y2</accession>
<keyword evidence="6" id="KW-1185">Reference proteome</keyword>
<dbReference type="InterPro" id="IPR011992">
    <property type="entry name" value="EF-hand-dom_pair"/>
</dbReference>
<dbReference type="Gene3D" id="1.10.238.10">
    <property type="entry name" value="EF-hand"/>
    <property type="match status" value="3"/>
</dbReference>
<evidence type="ECO:0000259" key="4">
    <source>
        <dbReference type="PROSITE" id="PS50222"/>
    </source>
</evidence>
<dbReference type="CTD" id="20325042"/>
<dbReference type="STRING" id="6198.A0A074Z0Y2"/>
<dbReference type="InterPro" id="IPR039647">
    <property type="entry name" value="EF_hand_pair_protein_CML-like"/>
</dbReference>
<dbReference type="GO" id="GO:0005509">
    <property type="term" value="F:calcium ion binding"/>
    <property type="evidence" value="ECO:0007669"/>
    <property type="project" value="InterPro"/>
</dbReference>
<evidence type="ECO:0000313" key="5">
    <source>
        <dbReference type="EMBL" id="KER20618.1"/>
    </source>
</evidence>
<keyword evidence="2" id="KW-0677">Repeat</keyword>
<dbReference type="GeneID" id="20325042"/>
<evidence type="ECO:0000313" key="6">
    <source>
        <dbReference type="Proteomes" id="UP000054324"/>
    </source>
</evidence>
<evidence type="ECO:0000256" key="3">
    <source>
        <dbReference type="ARBA" id="ARBA00022837"/>
    </source>
</evidence>
<dbReference type="InterPro" id="IPR002048">
    <property type="entry name" value="EF_hand_dom"/>
</dbReference>
<dbReference type="PROSITE" id="PS00018">
    <property type="entry name" value="EF_HAND_1"/>
    <property type="match status" value="4"/>
</dbReference>
<feature type="domain" description="EF-hand" evidence="4">
    <location>
        <begin position="172"/>
        <end position="207"/>
    </location>
</feature>
<dbReference type="OrthoDB" id="26525at2759"/>
<evidence type="ECO:0000256" key="2">
    <source>
        <dbReference type="ARBA" id="ARBA00022737"/>
    </source>
</evidence>
<dbReference type="CDD" id="cd00051">
    <property type="entry name" value="EFh"/>
    <property type="match status" value="2"/>
</dbReference>
<dbReference type="EMBL" id="KL597038">
    <property type="protein sequence ID" value="KER20618.1"/>
    <property type="molecule type" value="Genomic_DNA"/>
</dbReference>
<feature type="domain" description="EF-hand" evidence="4">
    <location>
        <begin position="136"/>
        <end position="171"/>
    </location>
</feature>
<dbReference type="Pfam" id="PF13499">
    <property type="entry name" value="EF-hand_7"/>
    <property type="match status" value="2"/>
</dbReference>
<dbReference type="AlphaFoldDB" id="A0A074Z0Y2"/>
<reference evidence="5 6" key="1">
    <citation type="submission" date="2013-11" db="EMBL/GenBank/DDBJ databases">
        <title>Opisthorchis viverrini - life in the bile duct.</title>
        <authorList>
            <person name="Young N.D."/>
            <person name="Nagarajan N."/>
            <person name="Lin S.J."/>
            <person name="Korhonen P.K."/>
            <person name="Jex A.R."/>
            <person name="Hall R.S."/>
            <person name="Safavi-Hemami H."/>
            <person name="Kaewkong W."/>
            <person name="Bertrand D."/>
            <person name="Gao S."/>
            <person name="Seet Q."/>
            <person name="Wongkham S."/>
            <person name="Teh B.T."/>
            <person name="Wongkham C."/>
            <person name="Intapan P.M."/>
            <person name="Maleewong W."/>
            <person name="Yang X."/>
            <person name="Hu M."/>
            <person name="Wang Z."/>
            <person name="Hofmann A."/>
            <person name="Sternberg P.W."/>
            <person name="Tan P."/>
            <person name="Wang J."/>
            <person name="Gasser R.B."/>
        </authorList>
    </citation>
    <scope>NUCLEOTIDE SEQUENCE [LARGE SCALE GENOMIC DNA]</scope>
</reference>
<name>A0A074Z0Y2_OPIVI</name>
<organism evidence="5 6">
    <name type="scientific">Opisthorchis viverrini</name>
    <name type="common">Southeast Asian liver fluke</name>
    <dbReference type="NCBI Taxonomy" id="6198"/>
    <lineage>
        <taxon>Eukaryota</taxon>
        <taxon>Metazoa</taxon>
        <taxon>Spiralia</taxon>
        <taxon>Lophotrochozoa</taxon>
        <taxon>Platyhelminthes</taxon>
        <taxon>Trematoda</taxon>
        <taxon>Digenea</taxon>
        <taxon>Opisthorchiida</taxon>
        <taxon>Opisthorchiata</taxon>
        <taxon>Opisthorchiidae</taxon>
        <taxon>Opisthorchis</taxon>
    </lineage>
</organism>
<evidence type="ECO:0000256" key="1">
    <source>
        <dbReference type="ARBA" id="ARBA00022723"/>
    </source>
</evidence>
<feature type="domain" description="EF-hand" evidence="4">
    <location>
        <begin position="11"/>
        <end position="41"/>
    </location>
</feature>
<feature type="domain" description="EF-hand" evidence="4">
    <location>
        <begin position="69"/>
        <end position="104"/>
    </location>
</feature>
<dbReference type="Pfam" id="PF13405">
    <property type="entry name" value="EF-hand_6"/>
    <property type="match status" value="1"/>
</dbReference>
<keyword evidence="1" id="KW-0479">Metal-binding</keyword>
<dbReference type="KEGG" id="ovi:T265_10874"/>
<gene>
    <name evidence="5" type="ORF">T265_10874</name>
</gene>
<dbReference type="SMART" id="SM00054">
    <property type="entry name" value="EFh"/>
    <property type="match status" value="4"/>
</dbReference>
<proteinExistence type="predicted"/>
<dbReference type="PROSITE" id="PS50222">
    <property type="entry name" value="EF_HAND_2"/>
    <property type="match status" value="4"/>
</dbReference>
<sequence>MPPLGCTSCGLKRLFTMLDTDGDNKITFDELKNGLHMFGFTDDKVKINSTLIKMGLSPMMNTKILEKDKRTQILLQLFEKLDVNHDGKISQEEWDKGMKSMKIDEEYSSKLRNYLDVSCDGVITKQEFMVGLGMVEDPIDWKKVFEALDKDKSGDISVEELKAVFDALEIPILSSGIVEWIAQYDTNKDGKLDYSEFLAFAKVQQSKAE</sequence>
<dbReference type="SUPFAM" id="SSF47473">
    <property type="entry name" value="EF-hand"/>
    <property type="match status" value="2"/>
</dbReference>
<protein>
    <recommendedName>
        <fullName evidence="4">EF-hand domain-containing protein</fullName>
    </recommendedName>
</protein>
<dbReference type="InterPro" id="IPR018247">
    <property type="entry name" value="EF_Hand_1_Ca_BS"/>
</dbReference>
<dbReference type="Proteomes" id="UP000054324">
    <property type="component" value="Unassembled WGS sequence"/>
</dbReference>
<dbReference type="RefSeq" id="XP_009175632.1">
    <property type="nucleotide sequence ID" value="XM_009177368.1"/>
</dbReference>
<dbReference type="PANTHER" id="PTHR10891">
    <property type="entry name" value="EF-HAND CALCIUM-BINDING DOMAIN CONTAINING PROTEIN"/>
    <property type="match status" value="1"/>
</dbReference>